<feature type="transmembrane region" description="Helical" evidence="9">
    <location>
        <begin position="245"/>
        <end position="267"/>
    </location>
</feature>
<dbReference type="Proteomes" id="UP000770889">
    <property type="component" value="Unassembled WGS sequence"/>
</dbReference>
<dbReference type="CDD" id="cd04187">
    <property type="entry name" value="DPM1_like_bac"/>
    <property type="match status" value="1"/>
</dbReference>
<gene>
    <name evidence="11" type="ORF">KME65_04425</name>
</gene>
<dbReference type="Pfam" id="PF00535">
    <property type="entry name" value="Glycos_transf_2"/>
    <property type="match status" value="1"/>
</dbReference>
<sequence length="345" mass="39453">MSHEDEMNIDLSIIVPLYNEEENIQPLIEEIDAALLDYDNNWEVILVDDGSSDETNSKLKAILKYRSTVYRMLTLQRNYGQTAAMQAGFDHSRGRYIVTLDGDLQNDPADIPKFVQLLEQDNLDLVVGWRRNRKDDFWLRKLPSRIANFLIGRVTGIRLHDYGCSLKAYRGSVLRNMQLYGDMHRFIPALMSMYTSPKRIREVKANHRPRVNGTSKYGIGRTFKVLIDLLSVYFFVRFLSRPGHFFGRIGLLLGGSGSLMLIHLGITKFLLHENIGSRPMLFVAIMLVLMGVQTFTTGILSELSSRTYYASKKSRPYILRNDQESSSHTCEDGQTTINQDKSNLA</sequence>
<keyword evidence="1" id="KW-1003">Cell membrane</keyword>
<dbReference type="GO" id="GO:0009103">
    <property type="term" value="P:lipopolysaccharide biosynthetic process"/>
    <property type="evidence" value="ECO:0007669"/>
    <property type="project" value="UniProtKB-KW"/>
</dbReference>
<evidence type="ECO:0000313" key="11">
    <source>
        <dbReference type="EMBL" id="MBT2988187.1"/>
    </source>
</evidence>
<evidence type="ECO:0000256" key="5">
    <source>
        <dbReference type="ARBA" id="ARBA00022985"/>
    </source>
</evidence>
<dbReference type="InterPro" id="IPR001173">
    <property type="entry name" value="Glyco_trans_2-like"/>
</dbReference>
<dbReference type="SUPFAM" id="SSF53448">
    <property type="entry name" value="Nucleotide-diphospho-sugar transferases"/>
    <property type="match status" value="1"/>
</dbReference>
<evidence type="ECO:0000256" key="6">
    <source>
        <dbReference type="ARBA" id="ARBA00022989"/>
    </source>
</evidence>
<evidence type="ECO:0000256" key="2">
    <source>
        <dbReference type="ARBA" id="ARBA00022676"/>
    </source>
</evidence>
<feature type="transmembrane region" description="Helical" evidence="9">
    <location>
        <begin position="279"/>
        <end position="300"/>
    </location>
</feature>
<evidence type="ECO:0000313" key="12">
    <source>
        <dbReference type="Proteomes" id="UP000770889"/>
    </source>
</evidence>
<organism evidence="11 12">
    <name type="scientific">Candidatus Thiodiazotropha taylori</name>
    <dbReference type="NCBI Taxonomy" id="2792791"/>
    <lineage>
        <taxon>Bacteria</taxon>
        <taxon>Pseudomonadati</taxon>
        <taxon>Pseudomonadota</taxon>
        <taxon>Gammaproteobacteria</taxon>
        <taxon>Chromatiales</taxon>
        <taxon>Sedimenticolaceae</taxon>
        <taxon>Candidatus Thiodiazotropha</taxon>
    </lineage>
</organism>
<feature type="compositionally biased region" description="Polar residues" evidence="8">
    <location>
        <begin position="332"/>
        <end position="345"/>
    </location>
</feature>
<dbReference type="PANTHER" id="PTHR48090:SF3">
    <property type="entry name" value="UNDECAPRENYL-PHOSPHATE 4-DEOXY-4-FORMAMIDO-L-ARABINOSE TRANSFERASE"/>
    <property type="match status" value="1"/>
</dbReference>
<dbReference type="InterPro" id="IPR029044">
    <property type="entry name" value="Nucleotide-diphossugar_trans"/>
</dbReference>
<keyword evidence="7 9" id="KW-0472">Membrane</keyword>
<dbReference type="Gene3D" id="3.90.550.10">
    <property type="entry name" value="Spore Coat Polysaccharide Biosynthesis Protein SpsA, Chain A"/>
    <property type="match status" value="1"/>
</dbReference>
<accession>A0A944QSM4</accession>
<keyword evidence="3" id="KW-0808">Transferase</keyword>
<feature type="domain" description="Glycosyltransferase 2-like" evidence="10">
    <location>
        <begin position="12"/>
        <end position="175"/>
    </location>
</feature>
<keyword evidence="2" id="KW-0328">Glycosyltransferase</keyword>
<dbReference type="EMBL" id="JAHHGM010000003">
    <property type="protein sequence ID" value="MBT2988187.1"/>
    <property type="molecule type" value="Genomic_DNA"/>
</dbReference>
<reference evidence="11 12" key="1">
    <citation type="submission" date="2021-05" db="EMBL/GenBank/DDBJ databases">
        <title>Genetic and Functional Diversity in Clade A Lucinid endosymbionts from the Bahamas.</title>
        <authorList>
            <person name="Giani N.M."/>
            <person name="Engel A.S."/>
            <person name="Campbell B.J."/>
        </authorList>
    </citation>
    <scope>NUCLEOTIDE SEQUENCE [LARGE SCALE GENOMIC DNA]</scope>
    <source>
        <strain evidence="11">LUC16012Gg_MoonRockCtena</strain>
    </source>
</reference>
<evidence type="ECO:0000256" key="8">
    <source>
        <dbReference type="SAM" id="MobiDB-lite"/>
    </source>
</evidence>
<evidence type="ECO:0000259" key="10">
    <source>
        <dbReference type="Pfam" id="PF00535"/>
    </source>
</evidence>
<evidence type="ECO:0000256" key="4">
    <source>
        <dbReference type="ARBA" id="ARBA00022692"/>
    </source>
</evidence>
<keyword evidence="6 9" id="KW-1133">Transmembrane helix</keyword>
<evidence type="ECO:0000256" key="3">
    <source>
        <dbReference type="ARBA" id="ARBA00022679"/>
    </source>
</evidence>
<feature type="transmembrane region" description="Helical" evidence="9">
    <location>
        <begin position="218"/>
        <end position="239"/>
    </location>
</feature>
<feature type="region of interest" description="Disordered" evidence="8">
    <location>
        <begin position="323"/>
        <end position="345"/>
    </location>
</feature>
<comment type="caution">
    <text evidence="11">The sequence shown here is derived from an EMBL/GenBank/DDBJ whole genome shotgun (WGS) entry which is preliminary data.</text>
</comment>
<protein>
    <submittedName>
        <fullName evidence="11">Glycosyltransferase family 2 protein</fullName>
    </submittedName>
</protein>
<dbReference type="PANTHER" id="PTHR48090">
    <property type="entry name" value="UNDECAPRENYL-PHOSPHATE 4-DEOXY-4-FORMAMIDO-L-ARABINOSE TRANSFERASE-RELATED"/>
    <property type="match status" value="1"/>
</dbReference>
<dbReference type="AlphaFoldDB" id="A0A944QSM4"/>
<dbReference type="InterPro" id="IPR050256">
    <property type="entry name" value="Glycosyltransferase_2"/>
</dbReference>
<dbReference type="GO" id="GO:0005886">
    <property type="term" value="C:plasma membrane"/>
    <property type="evidence" value="ECO:0007669"/>
    <property type="project" value="TreeGrafter"/>
</dbReference>
<keyword evidence="4 9" id="KW-0812">Transmembrane</keyword>
<proteinExistence type="predicted"/>
<keyword evidence="5" id="KW-0448">Lipopolysaccharide biosynthesis</keyword>
<dbReference type="GO" id="GO:0016757">
    <property type="term" value="F:glycosyltransferase activity"/>
    <property type="evidence" value="ECO:0007669"/>
    <property type="project" value="UniProtKB-KW"/>
</dbReference>
<name>A0A944QSM4_9GAMM</name>
<evidence type="ECO:0000256" key="7">
    <source>
        <dbReference type="ARBA" id="ARBA00023136"/>
    </source>
</evidence>
<evidence type="ECO:0000256" key="1">
    <source>
        <dbReference type="ARBA" id="ARBA00022475"/>
    </source>
</evidence>
<evidence type="ECO:0000256" key="9">
    <source>
        <dbReference type="SAM" id="Phobius"/>
    </source>
</evidence>